<dbReference type="EMBL" id="DSKY01000015">
    <property type="protein sequence ID" value="HDY59136.1"/>
    <property type="molecule type" value="Genomic_DNA"/>
</dbReference>
<dbReference type="InterPro" id="IPR050954">
    <property type="entry name" value="ET_IronSulfur_Cluster-Binding"/>
</dbReference>
<name>A0A7V0Z5N9_UNCW3</name>
<evidence type="ECO:0000256" key="2">
    <source>
        <dbReference type="ARBA" id="ARBA00022723"/>
    </source>
</evidence>
<feature type="domain" description="4Fe-4S ferredoxin-type" evidence="5">
    <location>
        <begin position="70"/>
        <end position="100"/>
    </location>
</feature>
<dbReference type="PANTHER" id="PTHR43177:SF3">
    <property type="entry name" value="PROTEIN NRFC HOMOLOG"/>
    <property type="match status" value="1"/>
</dbReference>
<evidence type="ECO:0000313" key="6">
    <source>
        <dbReference type="EMBL" id="HDY59136.1"/>
    </source>
</evidence>
<dbReference type="SUPFAM" id="SSF54862">
    <property type="entry name" value="4Fe-4S ferredoxins"/>
    <property type="match status" value="1"/>
</dbReference>
<protein>
    <submittedName>
        <fullName evidence="6">Ferredoxin</fullName>
    </submittedName>
</protein>
<dbReference type="PROSITE" id="PS51379">
    <property type="entry name" value="4FE4S_FER_2"/>
    <property type="match status" value="3"/>
</dbReference>
<gene>
    <name evidence="6" type="ORF">ENP86_06245</name>
</gene>
<dbReference type="InterPro" id="IPR017900">
    <property type="entry name" value="4Fe4S_Fe_S_CS"/>
</dbReference>
<comment type="caution">
    <text evidence="6">The sequence shown here is derived from an EMBL/GenBank/DDBJ whole genome shotgun (WGS) entry which is preliminary data.</text>
</comment>
<accession>A0A7V0Z5N9</accession>
<keyword evidence="3" id="KW-0408">Iron</keyword>
<evidence type="ECO:0000256" key="4">
    <source>
        <dbReference type="ARBA" id="ARBA00023014"/>
    </source>
</evidence>
<dbReference type="GO" id="GO:0051539">
    <property type="term" value="F:4 iron, 4 sulfur cluster binding"/>
    <property type="evidence" value="ECO:0007669"/>
    <property type="project" value="UniProtKB-KW"/>
</dbReference>
<evidence type="ECO:0000259" key="5">
    <source>
        <dbReference type="PROSITE" id="PS51379"/>
    </source>
</evidence>
<proteinExistence type="predicted"/>
<dbReference type="PANTHER" id="PTHR43177">
    <property type="entry name" value="PROTEIN NRFC"/>
    <property type="match status" value="1"/>
</dbReference>
<organism evidence="6">
    <name type="scientific">candidate division WOR-3 bacterium</name>
    <dbReference type="NCBI Taxonomy" id="2052148"/>
    <lineage>
        <taxon>Bacteria</taxon>
        <taxon>Bacteria division WOR-3</taxon>
    </lineage>
</organism>
<dbReference type="Pfam" id="PF12800">
    <property type="entry name" value="Fer4_4"/>
    <property type="match status" value="1"/>
</dbReference>
<evidence type="ECO:0000256" key="3">
    <source>
        <dbReference type="ARBA" id="ARBA00023004"/>
    </source>
</evidence>
<sequence>MARRIVLDLDLCCGCRSCEAACKVAFKGESRIRHGDIESVAYLPLACKHCKEALCLSSCPVEAITRDEKTGLVIRSSFKCIGCKSCALACPFGVIDAPLVRHISQKCNLCRDREQGPRCVAACSSGALQFLEEEEIKKLEIGARMVSKDAFVRRR</sequence>
<keyword evidence="1" id="KW-0004">4Fe-4S</keyword>
<dbReference type="AlphaFoldDB" id="A0A7V0Z5N9"/>
<dbReference type="Gene3D" id="3.30.70.20">
    <property type="match status" value="2"/>
</dbReference>
<feature type="domain" description="4Fe-4S ferredoxin-type" evidence="5">
    <location>
        <begin position="38"/>
        <end position="69"/>
    </location>
</feature>
<dbReference type="Pfam" id="PF13247">
    <property type="entry name" value="Fer4_11"/>
    <property type="match status" value="1"/>
</dbReference>
<dbReference type="PROSITE" id="PS00198">
    <property type="entry name" value="4FE4S_FER_1"/>
    <property type="match status" value="1"/>
</dbReference>
<evidence type="ECO:0000256" key="1">
    <source>
        <dbReference type="ARBA" id="ARBA00022485"/>
    </source>
</evidence>
<keyword evidence="4" id="KW-0411">Iron-sulfur</keyword>
<feature type="domain" description="4Fe-4S ferredoxin-type" evidence="5">
    <location>
        <begin position="3"/>
        <end position="31"/>
    </location>
</feature>
<dbReference type="InterPro" id="IPR017896">
    <property type="entry name" value="4Fe4S_Fe-S-bd"/>
</dbReference>
<reference evidence="6" key="1">
    <citation type="journal article" date="2020" name="mSystems">
        <title>Genome- and Community-Level Interaction Insights into Carbon Utilization and Element Cycling Functions of Hydrothermarchaeota in Hydrothermal Sediment.</title>
        <authorList>
            <person name="Zhou Z."/>
            <person name="Liu Y."/>
            <person name="Xu W."/>
            <person name="Pan J."/>
            <person name="Luo Z.H."/>
            <person name="Li M."/>
        </authorList>
    </citation>
    <scope>NUCLEOTIDE SEQUENCE [LARGE SCALE GENOMIC DNA]</scope>
    <source>
        <strain evidence="6">SpSt-258</strain>
    </source>
</reference>
<keyword evidence="2" id="KW-0479">Metal-binding</keyword>
<dbReference type="GO" id="GO:0046872">
    <property type="term" value="F:metal ion binding"/>
    <property type="evidence" value="ECO:0007669"/>
    <property type="project" value="UniProtKB-KW"/>
</dbReference>